<comment type="caution">
    <text evidence="1">The sequence shown here is derived from an EMBL/GenBank/DDBJ whole genome shotgun (WGS) entry which is preliminary data.</text>
</comment>
<accession>A0A4Q0VIJ0</accession>
<dbReference type="RefSeq" id="WP_129033268.1">
    <property type="nucleotide sequence ID" value="NZ_CP059603.1"/>
</dbReference>
<protein>
    <recommendedName>
        <fullName evidence="3">Chemotaxis protein</fullName>
    </recommendedName>
</protein>
<gene>
    <name evidence="1" type="ORF">DXH47_10565</name>
</gene>
<dbReference type="Proteomes" id="UP000290602">
    <property type="component" value="Unassembled WGS sequence"/>
</dbReference>
<evidence type="ECO:0008006" key="3">
    <source>
        <dbReference type="Google" id="ProtNLM"/>
    </source>
</evidence>
<reference evidence="1 2" key="1">
    <citation type="submission" date="2018-08" db="EMBL/GenBank/DDBJ databases">
        <title>Lactobacillus suantsai sp. nov., isolated from traditional fermented suan-tsai in Taiwan.</title>
        <authorList>
            <person name="Huang C.-H."/>
        </authorList>
    </citation>
    <scope>NUCLEOTIDE SEQUENCE [LARGE SCALE GENOMIC DNA]</scope>
    <source>
        <strain evidence="1 2">BCRC 12945</strain>
    </source>
</reference>
<organism evidence="1 2">
    <name type="scientific">Levilactobacillus suantsaii</name>
    <dbReference type="NCBI Taxonomy" id="2292255"/>
    <lineage>
        <taxon>Bacteria</taxon>
        <taxon>Bacillati</taxon>
        <taxon>Bacillota</taxon>
        <taxon>Bacilli</taxon>
        <taxon>Lactobacillales</taxon>
        <taxon>Lactobacillaceae</taxon>
        <taxon>Levilactobacillus</taxon>
    </lineage>
</organism>
<dbReference type="OrthoDB" id="2146076at2"/>
<evidence type="ECO:0000313" key="1">
    <source>
        <dbReference type="EMBL" id="RXI76521.1"/>
    </source>
</evidence>
<sequence length="144" mass="15668">MRKVNMSTYIGTLSQVLQGTEDEADQMNTDFETVRKALDNGTVAELTVADLTDIKTHFQAGTTAYQGKLDQLQNASVPVRILGKHKALVAAYRTYVAGCQSMTDSLDADQQTVDQAAFDAAEKTQENAMTKVTAATQRIMTSVQ</sequence>
<dbReference type="EMBL" id="QXIL01000030">
    <property type="protein sequence ID" value="RXI76521.1"/>
    <property type="molecule type" value="Genomic_DNA"/>
</dbReference>
<proteinExistence type="predicted"/>
<name>A0A4Q0VIJ0_9LACO</name>
<keyword evidence="2" id="KW-1185">Reference proteome</keyword>
<evidence type="ECO:0000313" key="2">
    <source>
        <dbReference type="Proteomes" id="UP000290602"/>
    </source>
</evidence>
<dbReference type="AlphaFoldDB" id="A0A4Q0VIJ0"/>